<reference evidence="2 3" key="1">
    <citation type="journal article" date="2015" name="Genome Announc.">
        <title>Expanding the biotechnology potential of lactobacilli through comparative genomics of 213 strains and associated genera.</title>
        <authorList>
            <person name="Sun Z."/>
            <person name="Harris H.M."/>
            <person name="McCann A."/>
            <person name="Guo C."/>
            <person name="Argimon S."/>
            <person name="Zhang W."/>
            <person name="Yang X."/>
            <person name="Jeffery I.B."/>
            <person name="Cooney J.C."/>
            <person name="Kagawa T.F."/>
            <person name="Liu W."/>
            <person name="Song Y."/>
            <person name="Salvetti E."/>
            <person name="Wrobel A."/>
            <person name="Rasinkangas P."/>
            <person name="Parkhill J."/>
            <person name="Rea M.C."/>
            <person name="O'Sullivan O."/>
            <person name="Ritari J."/>
            <person name="Douillard F.P."/>
            <person name="Paul Ross R."/>
            <person name="Yang R."/>
            <person name="Briner A.E."/>
            <person name="Felis G.E."/>
            <person name="de Vos W.M."/>
            <person name="Barrangou R."/>
            <person name="Klaenhammer T.R."/>
            <person name="Caufield P.W."/>
            <person name="Cui Y."/>
            <person name="Zhang H."/>
            <person name="O'Toole P.W."/>
        </authorList>
    </citation>
    <scope>NUCLEOTIDE SEQUENCE [LARGE SCALE GENOMIC DNA]</scope>
    <source>
        <strain evidence="2 3">DSM 19284</strain>
    </source>
</reference>
<dbReference type="InterPro" id="IPR036165">
    <property type="entry name" value="YefM-like_sf"/>
</dbReference>
<organism evidence="2 3">
    <name type="scientific">Lactobacillus equicursoris DSM 19284 = JCM 14600 = CIP 110162</name>
    <dbReference type="NCBI Taxonomy" id="1293597"/>
    <lineage>
        <taxon>Bacteria</taxon>
        <taxon>Bacillati</taxon>
        <taxon>Bacillota</taxon>
        <taxon>Bacilli</taxon>
        <taxon>Lactobacillales</taxon>
        <taxon>Lactobacillaceae</taxon>
        <taxon>Lactobacillus</taxon>
    </lineage>
</organism>
<dbReference type="eggNOG" id="COG2161">
    <property type="taxonomic scope" value="Bacteria"/>
</dbReference>
<name>A0A0R1MAW0_9LACO</name>
<dbReference type="PATRIC" id="fig|1293597.4.peg.561"/>
<comment type="similarity">
    <text evidence="1">Belongs to the phD/YefM antitoxin family.</text>
</comment>
<keyword evidence="3" id="KW-1185">Reference proteome</keyword>
<dbReference type="STRING" id="1293597.FC20_GL000486"/>
<comment type="caution">
    <text evidence="2">The sequence shown here is derived from an EMBL/GenBank/DDBJ whole genome shotgun (WGS) entry which is preliminary data.</text>
</comment>
<dbReference type="EMBL" id="AZDU01000018">
    <property type="protein sequence ID" value="KRL02026.1"/>
    <property type="molecule type" value="Genomic_DNA"/>
</dbReference>
<dbReference type="Proteomes" id="UP000051074">
    <property type="component" value="Unassembled WGS sequence"/>
</dbReference>
<evidence type="ECO:0000313" key="3">
    <source>
        <dbReference type="Proteomes" id="UP000051074"/>
    </source>
</evidence>
<evidence type="ECO:0000313" key="2">
    <source>
        <dbReference type="EMBL" id="KRL02026.1"/>
    </source>
</evidence>
<proteinExistence type="inferred from homology"/>
<dbReference type="SUPFAM" id="SSF143120">
    <property type="entry name" value="YefM-like"/>
    <property type="match status" value="1"/>
</dbReference>
<sequence>MIFMTHAATQSDFREHLKDYLDQVNEDNEIVYIARSNRRSVAVVDQEQLYWMEKAIKARKESLDYAIANDKMVRSGLLPDDKIVESNDDYWGQF</sequence>
<dbReference type="Gene3D" id="3.40.1620.10">
    <property type="entry name" value="YefM-like domain"/>
    <property type="match status" value="1"/>
</dbReference>
<evidence type="ECO:0000256" key="1">
    <source>
        <dbReference type="ARBA" id="ARBA00009981"/>
    </source>
</evidence>
<protein>
    <recommendedName>
        <fullName evidence="4">Antitoxin</fullName>
    </recommendedName>
</protein>
<gene>
    <name evidence="2" type="ORF">FC20_GL000486</name>
</gene>
<dbReference type="AlphaFoldDB" id="A0A0R1MAW0"/>
<accession>A0A0R1MAW0</accession>
<dbReference type="NCBIfam" id="TIGR01552">
    <property type="entry name" value="phd_fam"/>
    <property type="match status" value="1"/>
</dbReference>
<evidence type="ECO:0008006" key="4">
    <source>
        <dbReference type="Google" id="ProtNLM"/>
    </source>
</evidence>